<dbReference type="EMBL" id="CAJVQA010090114">
    <property type="protein sequence ID" value="CAG8840427.1"/>
    <property type="molecule type" value="Genomic_DNA"/>
</dbReference>
<reference evidence="1" key="1">
    <citation type="submission" date="2021-06" db="EMBL/GenBank/DDBJ databases">
        <authorList>
            <person name="Kallberg Y."/>
            <person name="Tangrot J."/>
            <person name="Rosling A."/>
        </authorList>
    </citation>
    <scope>NUCLEOTIDE SEQUENCE</scope>
    <source>
        <strain evidence="1">FL966</strain>
    </source>
</reference>
<sequence>MKIAKTESILYNQDYRNKCNFKILSEYRNNESILQEMIVLLNDLLHIVILM</sequence>
<name>A0A9N9KJA7_9GLOM</name>
<protein>
    <submittedName>
        <fullName evidence="1">20861_t:CDS:1</fullName>
    </submittedName>
</protein>
<gene>
    <name evidence="1" type="ORF">CPELLU_LOCUS22012</name>
</gene>
<evidence type="ECO:0000313" key="2">
    <source>
        <dbReference type="Proteomes" id="UP000789759"/>
    </source>
</evidence>
<feature type="non-terminal residue" evidence="1">
    <location>
        <position position="51"/>
    </location>
</feature>
<proteinExistence type="predicted"/>
<keyword evidence="2" id="KW-1185">Reference proteome</keyword>
<dbReference type="Proteomes" id="UP000789759">
    <property type="component" value="Unassembled WGS sequence"/>
</dbReference>
<comment type="caution">
    <text evidence="1">The sequence shown here is derived from an EMBL/GenBank/DDBJ whole genome shotgun (WGS) entry which is preliminary data.</text>
</comment>
<organism evidence="1 2">
    <name type="scientific">Cetraspora pellucida</name>
    <dbReference type="NCBI Taxonomy" id="1433469"/>
    <lineage>
        <taxon>Eukaryota</taxon>
        <taxon>Fungi</taxon>
        <taxon>Fungi incertae sedis</taxon>
        <taxon>Mucoromycota</taxon>
        <taxon>Glomeromycotina</taxon>
        <taxon>Glomeromycetes</taxon>
        <taxon>Diversisporales</taxon>
        <taxon>Gigasporaceae</taxon>
        <taxon>Cetraspora</taxon>
    </lineage>
</organism>
<evidence type="ECO:0000313" key="1">
    <source>
        <dbReference type="EMBL" id="CAG8840427.1"/>
    </source>
</evidence>
<dbReference type="AlphaFoldDB" id="A0A9N9KJA7"/>
<accession>A0A9N9KJA7</accession>